<dbReference type="Proteomes" id="UP001295423">
    <property type="component" value="Unassembled WGS sequence"/>
</dbReference>
<evidence type="ECO:0000256" key="5">
    <source>
        <dbReference type="SAM" id="Coils"/>
    </source>
</evidence>
<evidence type="ECO:0000256" key="6">
    <source>
        <dbReference type="SAM" id="MobiDB-lite"/>
    </source>
</evidence>
<feature type="compositionally biased region" description="Low complexity" evidence="6">
    <location>
        <begin position="398"/>
        <end position="412"/>
    </location>
</feature>
<evidence type="ECO:0000256" key="3">
    <source>
        <dbReference type="ARBA" id="ARBA00022776"/>
    </source>
</evidence>
<keyword evidence="2" id="KW-0132">Cell division</keyword>
<dbReference type="SMART" id="SM00184">
    <property type="entry name" value="RING"/>
    <property type="match status" value="1"/>
</dbReference>
<evidence type="ECO:0000313" key="9">
    <source>
        <dbReference type="Proteomes" id="UP001295423"/>
    </source>
</evidence>
<keyword evidence="9" id="KW-1185">Reference proteome</keyword>
<dbReference type="PROSITE" id="PS50089">
    <property type="entry name" value="ZF_RING_2"/>
    <property type="match status" value="1"/>
</dbReference>
<dbReference type="PANTHER" id="PTHR22765">
    <property type="entry name" value="RING FINGER AND PROTEASE ASSOCIATED DOMAIN-CONTAINING"/>
    <property type="match status" value="1"/>
</dbReference>
<dbReference type="InterPro" id="IPR024991">
    <property type="entry name" value="RING-H2_APC11"/>
</dbReference>
<feature type="region of interest" description="Disordered" evidence="6">
    <location>
        <begin position="78"/>
        <end position="238"/>
    </location>
</feature>
<dbReference type="Pfam" id="PF12861">
    <property type="entry name" value="zf-ANAPC11"/>
    <property type="match status" value="1"/>
</dbReference>
<feature type="coiled-coil region" evidence="5">
    <location>
        <begin position="20"/>
        <end position="47"/>
    </location>
</feature>
<keyword evidence="3" id="KW-0498">Mitosis</keyword>
<feature type="domain" description="RING-type" evidence="7">
    <location>
        <begin position="272"/>
        <end position="357"/>
    </location>
</feature>
<dbReference type="GO" id="GO:0051301">
    <property type="term" value="P:cell division"/>
    <property type="evidence" value="ECO:0007669"/>
    <property type="project" value="UniProtKB-KW"/>
</dbReference>
<dbReference type="GO" id="GO:0031145">
    <property type="term" value="P:anaphase-promoting complex-dependent catabolic process"/>
    <property type="evidence" value="ECO:0007669"/>
    <property type="project" value="InterPro"/>
</dbReference>
<evidence type="ECO:0000256" key="2">
    <source>
        <dbReference type="ARBA" id="ARBA00022618"/>
    </source>
</evidence>
<feature type="compositionally biased region" description="Polar residues" evidence="6">
    <location>
        <begin position="120"/>
        <end position="131"/>
    </location>
</feature>
<keyword evidence="3" id="KW-0131">Cell cycle</keyword>
<feature type="compositionally biased region" description="Basic and acidic residues" evidence="6">
    <location>
        <begin position="164"/>
        <end position="174"/>
    </location>
</feature>
<keyword evidence="4" id="KW-0863">Zinc-finger</keyword>
<organism evidence="8 9">
    <name type="scientific">Cylindrotheca closterium</name>
    <dbReference type="NCBI Taxonomy" id="2856"/>
    <lineage>
        <taxon>Eukaryota</taxon>
        <taxon>Sar</taxon>
        <taxon>Stramenopiles</taxon>
        <taxon>Ochrophyta</taxon>
        <taxon>Bacillariophyta</taxon>
        <taxon>Bacillariophyceae</taxon>
        <taxon>Bacillariophycidae</taxon>
        <taxon>Bacillariales</taxon>
        <taxon>Bacillariaceae</taxon>
        <taxon>Cylindrotheca</taxon>
    </lineage>
</organism>
<dbReference type="AlphaFoldDB" id="A0AAD2CSE9"/>
<feature type="region of interest" description="Disordered" evidence="6">
    <location>
        <begin position="297"/>
        <end position="321"/>
    </location>
</feature>
<evidence type="ECO:0000256" key="1">
    <source>
        <dbReference type="ARBA" id="ARBA00013928"/>
    </source>
</evidence>
<protein>
    <recommendedName>
        <fullName evidence="1">Anaphase-promoting complex subunit 11</fullName>
    </recommendedName>
</protein>
<accession>A0AAD2CSE9</accession>
<reference evidence="8" key="1">
    <citation type="submission" date="2023-08" db="EMBL/GenBank/DDBJ databases">
        <authorList>
            <person name="Audoor S."/>
            <person name="Bilcke G."/>
        </authorList>
    </citation>
    <scope>NUCLEOTIDE SEQUENCE</scope>
</reference>
<dbReference type="SUPFAM" id="SSF57850">
    <property type="entry name" value="RING/U-box"/>
    <property type="match status" value="1"/>
</dbReference>
<feature type="region of interest" description="Disordered" evidence="6">
    <location>
        <begin position="398"/>
        <end position="434"/>
    </location>
</feature>
<dbReference type="PANTHER" id="PTHR22765:SF411">
    <property type="entry name" value="OS02G0248440 PROTEIN"/>
    <property type="match status" value="1"/>
</dbReference>
<keyword evidence="5" id="KW-0175">Coiled coil</keyword>
<feature type="compositionally biased region" description="Polar residues" evidence="6">
    <location>
        <begin position="195"/>
        <end position="209"/>
    </location>
</feature>
<dbReference type="InterPro" id="IPR001841">
    <property type="entry name" value="Znf_RING"/>
</dbReference>
<gene>
    <name evidence="8" type="ORF">CYCCA115_LOCUS9179</name>
</gene>
<evidence type="ECO:0000313" key="8">
    <source>
        <dbReference type="EMBL" id="CAJ1945033.1"/>
    </source>
</evidence>
<dbReference type="InterPro" id="IPR051826">
    <property type="entry name" value="E3_ubiquitin-ligase_domain"/>
</dbReference>
<dbReference type="InterPro" id="IPR013083">
    <property type="entry name" value="Znf_RING/FYVE/PHD"/>
</dbReference>
<dbReference type="GO" id="GO:0008270">
    <property type="term" value="F:zinc ion binding"/>
    <property type="evidence" value="ECO:0007669"/>
    <property type="project" value="UniProtKB-KW"/>
</dbReference>
<dbReference type="GO" id="GO:0097602">
    <property type="term" value="F:cullin family protein binding"/>
    <property type="evidence" value="ECO:0007669"/>
    <property type="project" value="InterPro"/>
</dbReference>
<evidence type="ECO:0000256" key="4">
    <source>
        <dbReference type="PROSITE-ProRule" id="PRU00175"/>
    </source>
</evidence>
<name>A0AAD2CSE9_9STRA</name>
<comment type="caution">
    <text evidence="8">The sequence shown here is derived from an EMBL/GenBank/DDBJ whole genome shotgun (WGS) entry which is preliminary data.</text>
</comment>
<keyword evidence="4" id="KW-0862">Zinc</keyword>
<dbReference type="CDD" id="cd16448">
    <property type="entry name" value="RING-H2"/>
    <property type="match status" value="1"/>
</dbReference>
<proteinExistence type="predicted"/>
<feature type="compositionally biased region" description="Low complexity" evidence="6">
    <location>
        <begin position="78"/>
        <end position="104"/>
    </location>
</feature>
<feature type="compositionally biased region" description="Acidic residues" evidence="6">
    <location>
        <begin position="132"/>
        <end position="144"/>
    </location>
</feature>
<sequence>MLAIMILLIFVGCLFFVIASIRFKKQLAKQEQEMAELRATRRREARDRELALEEFLDVQEQSRLDLFMEHFEFHMVPSRPIRSSRPTTSTSTTTTSTTTLPLTPSDDDNEDAAKRKLSDMDTTNITLSSSYDDADADADADTTDDTGSTRGTDHHFDFQQYRKNGQEPKLETSRHGGTQDAPSDSTGKDADSDDSTNAPTTTPEQIQDLRQNDNNDNSNNNNDSNNDNSNNDSNTNSSSIMNGIAPLWLTSAICRSTLLNTAASTEAEEDCCCICLDSYRPGDTVCWGKQQQQQLSSPSSSLVLSNDNGTSTTAENNNNSNSNSSNIHKCHHMFHKECALQWFLRIKQTNNQCPMCRITLLPFMQQDDKKAQESSTSLPLIIGAEDHHQQQQQQQVVTTNSSNNTAIATDTSGAQETNTADDTAGTVVDVEAQI</sequence>
<dbReference type="GO" id="GO:0061630">
    <property type="term" value="F:ubiquitin protein ligase activity"/>
    <property type="evidence" value="ECO:0007669"/>
    <property type="project" value="InterPro"/>
</dbReference>
<dbReference type="EMBL" id="CAKOGP040001313">
    <property type="protein sequence ID" value="CAJ1945033.1"/>
    <property type="molecule type" value="Genomic_DNA"/>
</dbReference>
<dbReference type="GO" id="GO:0005680">
    <property type="term" value="C:anaphase-promoting complex"/>
    <property type="evidence" value="ECO:0007669"/>
    <property type="project" value="InterPro"/>
</dbReference>
<keyword evidence="4" id="KW-0479">Metal-binding</keyword>
<feature type="compositionally biased region" description="Low complexity" evidence="6">
    <location>
        <begin position="212"/>
        <end position="238"/>
    </location>
</feature>
<evidence type="ECO:0000259" key="7">
    <source>
        <dbReference type="PROSITE" id="PS50089"/>
    </source>
</evidence>
<dbReference type="Gene3D" id="3.30.40.10">
    <property type="entry name" value="Zinc/RING finger domain, C3HC4 (zinc finger)"/>
    <property type="match status" value="1"/>
</dbReference>
<feature type="compositionally biased region" description="Polar residues" evidence="6">
    <location>
        <begin position="306"/>
        <end position="315"/>
    </location>
</feature>